<name>A0A0P1FIU8_9RHOB</name>
<keyword evidence="3" id="KW-0804">Transcription</keyword>
<dbReference type="RefSeq" id="WP_058123179.1">
    <property type="nucleotide sequence ID" value="NZ_CYRX01000024.1"/>
</dbReference>
<reference evidence="5 6" key="1">
    <citation type="submission" date="2015-09" db="EMBL/GenBank/DDBJ databases">
        <authorList>
            <consortium name="Swine Surveillance"/>
        </authorList>
    </citation>
    <scope>NUCLEOTIDE SEQUENCE [LARGE SCALE GENOMIC DNA]</scope>
    <source>
        <strain evidence="5 6">CECT 5294</strain>
    </source>
</reference>
<proteinExistence type="predicted"/>
<dbReference type="InterPro" id="IPR036388">
    <property type="entry name" value="WH-like_DNA-bd_sf"/>
</dbReference>
<keyword evidence="1" id="KW-0805">Transcription regulation</keyword>
<evidence type="ECO:0000256" key="1">
    <source>
        <dbReference type="ARBA" id="ARBA00023015"/>
    </source>
</evidence>
<dbReference type="eggNOG" id="COG1802">
    <property type="taxonomic scope" value="Bacteria"/>
</dbReference>
<accession>A0A0P1FIU8</accession>
<dbReference type="InterPro" id="IPR036390">
    <property type="entry name" value="WH_DNA-bd_sf"/>
</dbReference>
<evidence type="ECO:0000259" key="4">
    <source>
        <dbReference type="PROSITE" id="PS50949"/>
    </source>
</evidence>
<evidence type="ECO:0000313" key="6">
    <source>
        <dbReference type="Proteomes" id="UP000051298"/>
    </source>
</evidence>
<dbReference type="CDD" id="cd07377">
    <property type="entry name" value="WHTH_GntR"/>
    <property type="match status" value="1"/>
</dbReference>
<dbReference type="Pfam" id="PF00392">
    <property type="entry name" value="GntR"/>
    <property type="match status" value="1"/>
</dbReference>
<dbReference type="InterPro" id="IPR008920">
    <property type="entry name" value="TF_FadR/GntR_C"/>
</dbReference>
<keyword evidence="2" id="KW-0238">DNA-binding</keyword>
<dbReference type="InterPro" id="IPR000524">
    <property type="entry name" value="Tscrpt_reg_HTH_GntR"/>
</dbReference>
<dbReference type="SUPFAM" id="SSF46785">
    <property type="entry name" value="Winged helix' DNA-binding domain"/>
    <property type="match status" value="1"/>
</dbReference>
<feature type="domain" description="HTH gntR-type" evidence="4">
    <location>
        <begin position="20"/>
        <end position="87"/>
    </location>
</feature>
<evidence type="ECO:0000313" key="5">
    <source>
        <dbReference type="EMBL" id="CUH60140.1"/>
    </source>
</evidence>
<dbReference type="Pfam" id="PF07729">
    <property type="entry name" value="FCD"/>
    <property type="match status" value="1"/>
</dbReference>
<evidence type="ECO:0000256" key="2">
    <source>
        <dbReference type="ARBA" id="ARBA00023125"/>
    </source>
</evidence>
<dbReference type="GO" id="GO:0003700">
    <property type="term" value="F:DNA-binding transcription factor activity"/>
    <property type="evidence" value="ECO:0007669"/>
    <property type="project" value="InterPro"/>
</dbReference>
<dbReference type="EMBL" id="CYRX01000024">
    <property type="protein sequence ID" value="CUH60140.1"/>
    <property type="molecule type" value="Genomic_DNA"/>
</dbReference>
<dbReference type="PRINTS" id="PR00035">
    <property type="entry name" value="HTHGNTR"/>
</dbReference>
<protein>
    <submittedName>
        <fullName evidence="5">Putative HTH-type transcriptional regulator YdfH</fullName>
    </submittedName>
</protein>
<dbReference type="InterPro" id="IPR011711">
    <property type="entry name" value="GntR_C"/>
</dbReference>
<dbReference type="STRING" id="266809.PM03_14270"/>
<evidence type="ECO:0000256" key="3">
    <source>
        <dbReference type="ARBA" id="ARBA00023163"/>
    </source>
</evidence>
<dbReference type="Proteomes" id="UP000051298">
    <property type="component" value="Unassembled WGS sequence"/>
</dbReference>
<dbReference type="PROSITE" id="PS50949">
    <property type="entry name" value="HTH_GNTR"/>
    <property type="match status" value="1"/>
</dbReference>
<organism evidence="5 6">
    <name type="scientific">Thalassobacter stenotrophicus</name>
    <dbReference type="NCBI Taxonomy" id="266809"/>
    <lineage>
        <taxon>Bacteria</taxon>
        <taxon>Pseudomonadati</taxon>
        <taxon>Pseudomonadota</taxon>
        <taxon>Alphaproteobacteria</taxon>
        <taxon>Rhodobacterales</taxon>
        <taxon>Roseobacteraceae</taxon>
        <taxon>Thalassobacter</taxon>
    </lineage>
</organism>
<dbReference type="SMART" id="SM00345">
    <property type="entry name" value="HTH_GNTR"/>
    <property type="match status" value="1"/>
</dbReference>
<dbReference type="SUPFAM" id="SSF48008">
    <property type="entry name" value="GntR ligand-binding domain-like"/>
    <property type="match status" value="1"/>
</dbReference>
<sequence>MEDPAWRNELRDFADLKPRKSLASEAADNLREFIMLGKLAPGMPVRERDLAEAFGISRTPLKEALRILEGEGLIAYGPTRRPSVADPSLDEINDWLRVQGALEALAGELACTHASDADLAEIERINASIKEARNSEGKLEAFRRDMAFHAAIVAAANNVALAETHATYNARLWRVRFLSSQRDAGRGATRQEHLDIVQALKARDPVAARRALKLHLQTAEKNIAASVAEVQSEKEAE</sequence>
<dbReference type="PANTHER" id="PTHR43537:SF50">
    <property type="entry name" value="TRANSCRIPTIONAL REGULATORY PROTEIN"/>
    <property type="match status" value="1"/>
</dbReference>
<dbReference type="SMART" id="SM00895">
    <property type="entry name" value="FCD"/>
    <property type="match status" value="1"/>
</dbReference>
<dbReference type="Gene3D" id="1.20.120.530">
    <property type="entry name" value="GntR ligand-binding domain-like"/>
    <property type="match status" value="1"/>
</dbReference>
<dbReference type="Gene3D" id="1.10.10.10">
    <property type="entry name" value="Winged helix-like DNA-binding domain superfamily/Winged helix DNA-binding domain"/>
    <property type="match status" value="1"/>
</dbReference>
<dbReference type="AlphaFoldDB" id="A0A0P1FIU8"/>
<dbReference type="GO" id="GO:0003677">
    <property type="term" value="F:DNA binding"/>
    <property type="evidence" value="ECO:0007669"/>
    <property type="project" value="UniProtKB-KW"/>
</dbReference>
<dbReference type="PANTHER" id="PTHR43537">
    <property type="entry name" value="TRANSCRIPTIONAL REGULATOR, GNTR FAMILY"/>
    <property type="match status" value="1"/>
</dbReference>
<gene>
    <name evidence="5" type="primary">ydfH_4</name>
    <name evidence="5" type="ORF">THS5294_01429</name>
</gene>